<dbReference type="Pfam" id="PF08766">
    <property type="entry name" value="DEK_C"/>
    <property type="match status" value="1"/>
</dbReference>
<name>A0AAQ3RBP1_9PEZI</name>
<gene>
    <name evidence="4" type="ORF">R9X50_00663400</name>
</gene>
<dbReference type="EMBL" id="CP138590">
    <property type="protein sequence ID" value="WPH03751.1"/>
    <property type="molecule type" value="Genomic_DNA"/>
</dbReference>
<feature type="compositionally biased region" description="Basic and acidic residues" evidence="1">
    <location>
        <begin position="122"/>
        <end position="135"/>
    </location>
</feature>
<dbReference type="InterPro" id="IPR036885">
    <property type="entry name" value="SWIB_MDM2_dom_sf"/>
</dbReference>
<dbReference type="Proteomes" id="UP001303373">
    <property type="component" value="Chromosome 11"/>
</dbReference>
<feature type="domain" description="DM2" evidence="2">
    <location>
        <begin position="195"/>
        <end position="272"/>
    </location>
</feature>
<evidence type="ECO:0000259" key="3">
    <source>
        <dbReference type="PROSITE" id="PS51998"/>
    </source>
</evidence>
<dbReference type="SMART" id="SM00151">
    <property type="entry name" value="SWIB"/>
    <property type="match status" value="1"/>
</dbReference>
<dbReference type="PROSITE" id="PS51925">
    <property type="entry name" value="SWIB_MDM2"/>
    <property type="match status" value="1"/>
</dbReference>
<feature type="region of interest" description="Disordered" evidence="1">
    <location>
        <begin position="62"/>
        <end position="195"/>
    </location>
</feature>
<feature type="domain" description="DEK-C" evidence="3">
    <location>
        <begin position="5"/>
        <end position="60"/>
    </location>
</feature>
<dbReference type="InterPro" id="IPR019835">
    <property type="entry name" value="SWIB_domain"/>
</dbReference>
<evidence type="ECO:0000259" key="2">
    <source>
        <dbReference type="PROSITE" id="PS51925"/>
    </source>
</evidence>
<organism evidence="4 5">
    <name type="scientific">Acrodontium crateriforme</name>
    <dbReference type="NCBI Taxonomy" id="150365"/>
    <lineage>
        <taxon>Eukaryota</taxon>
        <taxon>Fungi</taxon>
        <taxon>Dikarya</taxon>
        <taxon>Ascomycota</taxon>
        <taxon>Pezizomycotina</taxon>
        <taxon>Dothideomycetes</taxon>
        <taxon>Dothideomycetidae</taxon>
        <taxon>Mycosphaerellales</taxon>
        <taxon>Teratosphaeriaceae</taxon>
        <taxon>Acrodontium</taxon>
    </lineage>
</organism>
<dbReference type="PANTHER" id="PTHR13844">
    <property type="entry name" value="SWI/SNF-RELATED MATRIX-ASSOCIATED ACTIN-DEPENDENT REGULATOR OF CHROMATIN SUBFAMILY D"/>
    <property type="match status" value="1"/>
</dbReference>
<dbReference type="Pfam" id="PF02201">
    <property type="entry name" value="SWIB"/>
    <property type="match status" value="1"/>
</dbReference>
<evidence type="ECO:0000256" key="1">
    <source>
        <dbReference type="SAM" id="MobiDB-lite"/>
    </source>
</evidence>
<evidence type="ECO:0000313" key="4">
    <source>
        <dbReference type="EMBL" id="WPH03751.1"/>
    </source>
</evidence>
<dbReference type="InterPro" id="IPR003121">
    <property type="entry name" value="SWIB_MDM2_domain"/>
</dbReference>
<dbReference type="PROSITE" id="PS51998">
    <property type="entry name" value="DEK_C"/>
    <property type="match status" value="1"/>
</dbReference>
<keyword evidence="5" id="KW-1185">Reference proteome</keyword>
<dbReference type="Gene3D" id="1.10.245.10">
    <property type="entry name" value="SWIB/MDM2 domain"/>
    <property type="match status" value="1"/>
</dbReference>
<dbReference type="SUPFAM" id="SSF109715">
    <property type="entry name" value="DEK C-terminal domain"/>
    <property type="match status" value="1"/>
</dbReference>
<dbReference type="AlphaFoldDB" id="A0AAQ3RBP1"/>
<dbReference type="SUPFAM" id="SSF47592">
    <property type="entry name" value="SWIB/MDM2 domain"/>
    <property type="match status" value="1"/>
</dbReference>
<accession>A0AAQ3RBP1</accession>
<evidence type="ECO:0000313" key="5">
    <source>
        <dbReference type="Proteomes" id="UP001303373"/>
    </source>
</evidence>
<feature type="compositionally biased region" description="Basic residues" evidence="1">
    <location>
        <begin position="150"/>
        <end position="170"/>
    </location>
</feature>
<sequence>MALPPQQQASYSAIIDSILASSDLNTISAKAIRKGLQEKVDYDLTPQKSEITNLIMERFDRFQSSQPVAAPESAPTTNGTHHRKSSSASTPQKRKAEDDEDNNDVSDVQDSPPPPKKVKKAPKAETDEEMAKRMQAEFNQRSSRATRGGATKKKPPVKKDKKKPKKKSAAKIRSEDDSEVEGSGSDKPEKEKKGGFHKLMNLSVPLQELVGEIQLSRPQTVKRIWEYVKEHDLQQPDDKRNIICDEKLRAVFKVDKVHMFTMNKILATQLYPVDE</sequence>
<reference evidence="4 5" key="1">
    <citation type="submission" date="2023-11" db="EMBL/GenBank/DDBJ databases">
        <title>An acidophilic fungus is an integral part of prey digestion in a carnivorous sundew plant.</title>
        <authorList>
            <person name="Tsai I.J."/>
        </authorList>
    </citation>
    <scope>NUCLEOTIDE SEQUENCE [LARGE SCALE GENOMIC DNA]</scope>
    <source>
        <strain evidence="4">169a</strain>
    </source>
</reference>
<dbReference type="Gene3D" id="1.10.10.60">
    <property type="entry name" value="Homeodomain-like"/>
    <property type="match status" value="1"/>
</dbReference>
<dbReference type="InterPro" id="IPR014876">
    <property type="entry name" value="DEK_C"/>
</dbReference>
<proteinExistence type="predicted"/>
<dbReference type="CDD" id="cd10567">
    <property type="entry name" value="SWIB-MDM2_like"/>
    <property type="match status" value="1"/>
</dbReference>
<protein>
    <submittedName>
        <fullName evidence="4">SWIB/MDM2 domain-containing protein</fullName>
    </submittedName>
</protein>
<feature type="compositionally biased region" description="Basic and acidic residues" evidence="1">
    <location>
        <begin position="184"/>
        <end position="194"/>
    </location>
</feature>